<dbReference type="KEGG" id="cbk:CLL_A1860"/>
<dbReference type="Gene3D" id="3.30.565.10">
    <property type="entry name" value="Histidine kinase-like ATPase, C-terminal domain"/>
    <property type="match status" value="1"/>
</dbReference>
<dbReference type="PRINTS" id="PR00344">
    <property type="entry name" value="BCTRLSENSOR"/>
</dbReference>
<evidence type="ECO:0000259" key="9">
    <source>
        <dbReference type="PROSITE" id="PS50109"/>
    </source>
</evidence>
<feature type="transmembrane region" description="Helical" evidence="8">
    <location>
        <begin position="6"/>
        <end position="23"/>
    </location>
</feature>
<reference evidence="10" key="1">
    <citation type="submission" date="2009-06" db="EMBL/GenBank/DDBJ databases">
        <authorList>
            <consortium name="US DOE Joint Genome Institute (JGI-PGF)"/>
            <person name="Lucas S."/>
            <person name="Copeland A."/>
            <person name="Lapidus A."/>
            <person name="Glavina del Rio T."/>
            <person name="Dalin E."/>
            <person name="Tice H."/>
            <person name="Bruce D."/>
            <person name="Goodwin L."/>
            <person name="Pitluck S."/>
            <person name="Kyrpides N."/>
            <person name="Mavromatis K."/>
            <person name="Ivanova N."/>
            <person name="Saunders E."/>
            <person name="Brettin T."/>
            <person name="Detter J.C."/>
            <person name="Han C."/>
            <person name="Larimer F."/>
            <person name="Land M."/>
            <person name="Hauser L."/>
            <person name="Markowitz V."/>
            <person name="Cheng J.-F."/>
            <person name="Hugenholtz P."/>
            <person name="Woyke T."/>
            <person name="Wu D."/>
            <person name="Gronow S."/>
            <person name="Klenk H.-P."/>
            <person name="Eisen J.A."/>
        </authorList>
    </citation>
    <scope>NUCLEOTIDE SEQUENCE</scope>
    <source>
        <strain evidence="10">Eklund 17B</strain>
    </source>
</reference>
<keyword evidence="6 10" id="KW-0418">Kinase</keyword>
<reference evidence="10" key="2">
    <citation type="submission" date="2009-08" db="EMBL/GenBank/DDBJ databases">
        <authorList>
            <person name="Shrivastava S."/>
            <person name="Brinkac L.M."/>
            <person name="Dodson R.J."/>
            <person name="Harkins D.M."/>
            <person name="Durkin A.S."/>
            <person name="Sutton G."/>
        </authorList>
    </citation>
    <scope>NUCLEOTIDE SEQUENCE</scope>
    <source>
        <strain evidence="10">Eklund 17B</strain>
    </source>
</reference>
<keyword evidence="7" id="KW-0902">Two-component regulatory system</keyword>
<organism evidence="10">
    <name type="scientific">Clostridium botulinum (strain Eklund 17B / Type B)</name>
    <dbReference type="NCBI Taxonomy" id="935198"/>
    <lineage>
        <taxon>Bacteria</taxon>
        <taxon>Bacillati</taxon>
        <taxon>Bacillota</taxon>
        <taxon>Clostridia</taxon>
        <taxon>Eubacteriales</taxon>
        <taxon>Clostridiaceae</taxon>
        <taxon>Clostridium</taxon>
    </lineage>
</organism>
<dbReference type="CDD" id="cd00075">
    <property type="entry name" value="HATPase"/>
    <property type="match status" value="1"/>
</dbReference>
<name>B2TMQ6_CLOBB</name>
<dbReference type="GO" id="GO:0005886">
    <property type="term" value="C:plasma membrane"/>
    <property type="evidence" value="ECO:0007669"/>
    <property type="project" value="TreeGrafter"/>
</dbReference>
<dbReference type="SUPFAM" id="SSF55874">
    <property type="entry name" value="ATPase domain of HSP90 chaperone/DNA topoisomerase II/histidine kinase"/>
    <property type="match status" value="1"/>
</dbReference>
<evidence type="ECO:0000256" key="7">
    <source>
        <dbReference type="ARBA" id="ARBA00023012"/>
    </source>
</evidence>
<dbReference type="InterPro" id="IPR003594">
    <property type="entry name" value="HATPase_dom"/>
</dbReference>
<evidence type="ECO:0000256" key="4">
    <source>
        <dbReference type="ARBA" id="ARBA00022553"/>
    </source>
</evidence>
<evidence type="ECO:0000313" key="10">
    <source>
        <dbReference type="EMBL" id="ACD24063.1"/>
    </source>
</evidence>
<dbReference type="InterPro" id="IPR004358">
    <property type="entry name" value="Sig_transdc_His_kin-like_C"/>
</dbReference>
<dbReference type="Pfam" id="PF00512">
    <property type="entry name" value="HisKA"/>
    <property type="match status" value="1"/>
</dbReference>
<evidence type="ECO:0000256" key="5">
    <source>
        <dbReference type="ARBA" id="ARBA00022679"/>
    </source>
</evidence>
<dbReference type="PANTHER" id="PTHR45453">
    <property type="entry name" value="PHOSPHATE REGULON SENSOR PROTEIN PHOR"/>
    <property type="match status" value="1"/>
</dbReference>
<sequence length="305" mass="34666">MKILTLLFALSYIFLGLIFIILIRERIIYTFKTIDNYIDDMISGKDNIAFNLEDETLVSKFQNKLKKLYNIMLESKNKSEIEKIEIQSLISDISHQVKTPIANLKLYNSTLIERELSKEKVNEFLLLINNQLNKLDFLMQSIIKMSRLETGLISLNIKSSLLCNTIASSLGNIIFTAEKKNLNITVSCDSSLIVKHDSKWTSEAIFNILDNAVKYTHCKGNISINVTPLEIFTKIDIIDDGIGINSKNICKIFNRFYREEDVYDISGIGIGLYLSREIISKEGGYIKVSSSKGNGSTFSIFLLNQ</sequence>
<dbReference type="InterPro" id="IPR050351">
    <property type="entry name" value="BphY/WalK/GraS-like"/>
</dbReference>
<accession>B2TMQ6</accession>
<dbReference type="InterPro" id="IPR005467">
    <property type="entry name" value="His_kinase_dom"/>
</dbReference>
<evidence type="ECO:0000256" key="8">
    <source>
        <dbReference type="SAM" id="Phobius"/>
    </source>
</evidence>
<dbReference type="InterPro" id="IPR003661">
    <property type="entry name" value="HisK_dim/P_dom"/>
</dbReference>
<dbReference type="Gene3D" id="1.10.287.130">
    <property type="match status" value="1"/>
</dbReference>
<keyword evidence="4" id="KW-0597">Phosphoprotein</keyword>
<dbReference type="Pfam" id="PF02518">
    <property type="entry name" value="HATPase_c"/>
    <property type="match status" value="1"/>
</dbReference>
<dbReference type="HOGENOM" id="CLU_000445_89_3_9"/>
<accession>U4PG77</accession>
<feature type="domain" description="Histidine kinase" evidence="9">
    <location>
        <begin position="92"/>
        <end position="305"/>
    </location>
</feature>
<dbReference type="GO" id="GO:0004721">
    <property type="term" value="F:phosphoprotein phosphatase activity"/>
    <property type="evidence" value="ECO:0007669"/>
    <property type="project" value="TreeGrafter"/>
</dbReference>
<evidence type="ECO:0000256" key="1">
    <source>
        <dbReference type="ARBA" id="ARBA00000085"/>
    </source>
</evidence>
<dbReference type="PROSITE" id="PS50109">
    <property type="entry name" value="HIS_KIN"/>
    <property type="match status" value="1"/>
</dbReference>
<proteinExistence type="predicted"/>
<dbReference type="GO" id="GO:0000155">
    <property type="term" value="F:phosphorelay sensor kinase activity"/>
    <property type="evidence" value="ECO:0007669"/>
    <property type="project" value="InterPro"/>
</dbReference>
<dbReference type="GO" id="GO:0016036">
    <property type="term" value="P:cellular response to phosphate starvation"/>
    <property type="evidence" value="ECO:0007669"/>
    <property type="project" value="TreeGrafter"/>
</dbReference>
<comment type="catalytic activity">
    <reaction evidence="1">
        <text>ATP + protein L-histidine = ADP + protein N-phospho-L-histidine.</text>
        <dbReference type="EC" id="2.7.13.3"/>
    </reaction>
</comment>
<dbReference type="EC" id="2.7.13.3" evidence="3"/>
<comment type="subcellular location">
    <subcellularLocation>
        <location evidence="2">Membrane</location>
    </subcellularLocation>
</comment>
<dbReference type="SMART" id="SM00388">
    <property type="entry name" value="HisKA"/>
    <property type="match status" value="1"/>
</dbReference>
<dbReference type="AlphaFoldDB" id="B2TMQ6"/>
<dbReference type="InterPro" id="IPR036890">
    <property type="entry name" value="HATPase_C_sf"/>
</dbReference>
<dbReference type="EMBL" id="CP001056">
    <property type="protein sequence ID" value="ACD24063.1"/>
    <property type="molecule type" value="Genomic_DNA"/>
</dbReference>
<evidence type="ECO:0000256" key="3">
    <source>
        <dbReference type="ARBA" id="ARBA00012438"/>
    </source>
</evidence>
<dbReference type="SUPFAM" id="SSF47384">
    <property type="entry name" value="Homodimeric domain of signal transducing histidine kinase"/>
    <property type="match status" value="1"/>
</dbReference>
<evidence type="ECO:0000256" key="6">
    <source>
        <dbReference type="ARBA" id="ARBA00022777"/>
    </source>
</evidence>
<dbReference type="PATRIC" id="fig|935198.13.peg.1807"/>
<keyword evidence="8" id="KW-0472">Membrane</keyword>
<dbReference type="SMART" id="SM00387">
    <property type="entry name" value="HATPase_c"/>
    <property type="match status" value="1"/>
</dbReference>
<keyword evidence="8" id="KW-0812">Transmembrane</keyword>
<keyword evidence="5" id="KW-0808">Transferase</keyword>
<keyword evidence="8" id="KW-1133">Transmembrane helix</keyword>
<evidence type="ECO:0000256" key="2">
    <source>
        <dbReference type="ARBA" id="ARBA00004370"/>
    </source>
</evidence>
<dbReference type="CDD" id="cd00082">
    <property type="entry name" value="HisKA"/>
    <property type="match status" value="1"/>
</dbReference>
<dbReference type="PANTHER" id="PTHR45453:SF1">
    <property type="entry name" value="PHOSPHATE REGULON SENSOR PROTEIN PHOR"/>
    <property type="match status" value="1"/>
</dbReference>
<protein>
    <recommendedName>
        <fullName evidence="3">histidine kinase</fullName>
        <ecNumber evidence="3">2.7.13.3</ecNumber>
    </recommendedName>
</protein>
<dbReference type="InterPro" id="IPR036097">
    <property type="entry name" value="HisK_dim/P_sf"/>
</dbReference>
<gene>
    <name evidence="10" type="ordered locus">CLL_A1860</name>
</gene>